<evidence type="ECO:0000313" key="4">
    <source>
        <dbReference type="Proteomes" id="UP000309038"/>
    </source>
</evidence>
<evidence type="ECO:0000256" key="1">
    <source>
        <dbReference type="SAM" id="Phobius"/>
    </source>
</evidence>
<reference evidence="3 4" key="1">
    <citation type="submission" date="2019-02" db="EMBL/GenBank/DDBJ databases">
        <title>Genome sequencing of the rare red list fungi Phlebia centrifuga.</title>
        <authorList>
            <person name="Buettner E."/>
            <person name="Kellner H."/>
        </authorList>
    </citation>
    <scope>NUCLEOTIDE SEQUENCE [LARGE SCALE GENOMIC DNA]</scope>
    <source>
        <strain evidence="3 4">DSM 108282</strain>
    </source>
</reference>
<feature type="transmembrane region" description="Helical" evidence="1">
    <location>
        <begin position="28"/>
        <end position="50"/>
    </location>
</feature>
<organism evidence="3 4">
    <name type="scientific">Hermanssonia centrifuga</name>
    <dbReference type="NCBI Taxonomy" id="98765"/>
    <lineage>
        <taxon>Eukaryota</taxon>
        <taxon>Fungi</taxon>
        <taxon>Dikarya</taxon>
        <taxon>Basidiomycota</taxon>
        <taxon>Agaricomycotina</taxon>
        <taxon>Agaricomycetes</taxon>
        <taxon>Polyporales</taxon>
        <taxon>Meruliaceae</taxon>
        <taxon>Hermanssonia</taxon>
    </lineage>
</organism>
<keyword evidence="1" id="KW-0472">Membrane</keyword>
<keyword evidence="1" id="KW-0812">Transmembrane</keyword>
<dbReference type="AlphaFoldDB" id="A0A4S4KJD4"/>
<dbReference type="Proteomes" id="UP000309038">
    <property type="component" value="Unassembled WGS sequence"/>
</dbReference>
<dbReference type="EMBL" id="SGPJ01000117">
    <property type="protein sequence ID" value="THG98484.1"/>
    <property type="molecule type" value="Genomic_DNA"/>
</dbReference>
<accession>A0A4S4KJD4</accession>
<feature type="domain" description="DUF6533" evidence="2">
    <location>
        <begin position="3"/>
        <end position="38"/>
    </location>
</feature>
<dbReference type="Pfam" id="PF20151">
    <property type="entry name" value="DUF6533"/>
    <property type="match status" value="1"/>
</dbReference>
<keyword evidence="1" id="KW-1133">Transmembrane helix</keyword>
<name>A0A4S4KJD4_9APHY</name>
<evidence type="ECO:0000259" key="2">
    <source>
        <dbReference type="Pfam" id="PF20151"/>
    </source>
</evidence>
<keyword evidence="4" id="KW-1185">Reference proteome</keyword>
<gene>
    <name evidence="3" type="ORF">EW026_g3706</name>
</gene>
<evidence type="ECO:0000313" key="3">
    <source>
        <dbReference type="EMBL" id="THG98484.1"/>
    </source>
</evidence>
<dbReference type="InterPro" id="IPR045340">
    <property type="entry name" value="DUF6533"/>
</dbReference>
<sequence length="55" mass="6545">MAVIYDYFITFAQEFAFVWKRKWNLTTWLLVANRYLLIASVIFNVIVSLLGSNQR</sequence>
<protein>
    <recommendedName>
        <fullName evidence="2">DUF6533 domain-containing protein</fullName>
    </recommendedName>
</protein>
<comment type="caution">
    <text evidence="3">The sequence shown here is derived from an EMBL/GenBank/DDBJ whole genome shotgun (WGS) entry which is preliminary data.</text>
</comment>
<proteinExistence type="predicted"/>